<accession>A0AAN7Z273</accession>
<dbReference type="EMBL" id="JAWHQM010000005">
    <property type="protein sequence ID" value="KAK5627152.1"/>
    <property type="molecule type" value="Genomic_DNA"/>
</dbReference>
<proteinExistence type="predicted"/>
<dbReference type="Proteomes" id="UP001305414">
    <property type="component" value="Unassembled WGS sequence"/>
</dbReference>
<gene>
    <name evidence="1" type="ORF">RRF57_002867</name>
</gene>
<sequence>MDASGSGAPQTRALFDHLPDDVLLTILVYTIARETQFLIDNHSCYMIEKIEEVELDEGNPLITQFVGICRSLVYPSQRPHVDDWVLINTINKRFRGVGRQAFFQGKSFIMDSKLPLEIQAGRVPFLKESILRSIALENIKDVTLTFEGERTGTPVVFLALPKRIEPFTNLRRLTCLIGQQDWAAPGLIAIPNSWTKRLVDIGVSPDTKIRLMVTNEVMMLLGPIGTILELKARILKRAKEMKNE</sequence>
<keyword evidence="2" id="KW-1185">Reference proteome</keyword>
<evidence type="ECO:0000313" key="1">
    <source>
        <dbReference type="EMBL" id="KAK5627152.1"/>
    </source>
</evidence>
<evidence type="ECO:0000313" key="2">
    <source>
        <dbReference type="Proteomes" id="UP001305414"/>
    </source>
</evidence>
<name>A0AAN7Z273_9PEZI</name>
<protein>
    <submittedName>
        <fullName evidence="1">Uncharacterized protein</fullName>
    </submittedName>
</protein>
<organism evidence="1 2">
    <name type="scientific">Xylaria bambusicola</name>
    <dbReference type="NCBI Taxonomy" id="326684"/>
    <lineage>
        <taxon>Eukaryota</taxon>
        <taxon>Fungi</taxon>
        <taxon>Dikarya</taxon>
        <taxon>Ascomycota</taxon>
        <taxon>Pezizomycotina</taxon>
        <taxon>Sordariomycetes</taxon>
        <taxon>Xylariomycetidae</taxon>
        <taxon>Xylariales</taxon>
        <taxon>Xylariaceae</taxon>
        <taxon>Xylaria</taxon>
    </lineage>
</organism>
<dbReference type="AlphaFoldDB" id="A0AAN7Z273"/>
<reference evidence="1 2" key="1">
    <citation type="submission" date="2023-10" db="EMBL/GenBank/DDBJ databases">
        <title>Draft genome sequence of Xylaria bambusicola isolate GMP-LS, the root and basal stem rot pathogen of sugarcane in Indonesia.</title>
        <authorList>
            <person name="Selvaraj P."/>
            <person name="Muralishankar V."/>
            <person name="Muruganantham S."/>
            <person name="Sp S."/>
            <person name="Haryani S."/>
            <person name="Lau K.J.X."/>
            <person name="Naqvi N.I."/>
        </authorList>
    </citation>
    <scope>NUCLEOTIDE SEQUENCE [LARGE SCALE GENOMIC DNA]</scope>
    <source>
        <strain evidence="1">GMP-LS</strain>
    </source>
</reference>
<comment type="caution">
    <text evidence="1">The sequence shown here is derived from an EMBL/GenBank/DDBJ whole genome shotgun (WGS) entry which is preliminary data.</text>
</comment>